<dbReference type="Proteomes" id="UP000095287">
    <property type="component" value="Unplaced"/>
</dbReference>
<evidence type="ECO:0000313" key="1">
    <source>
        <dbReference type="Proteomes" id="UP000095287"/>
    </source>
</evidence>
<reference evidence="2" key="1">
    <citation type="submission" date="2016-11" db="UniProtKB">
        <authorList>
            <consortium name="WormBaseParasite"/>
        </authorList>
    </citation>
    <scope>IDENTIFICATION</scope>
</reference>
<name>A0A1I7YLP0_9BILA</name>
<accession>A0A1I7YLP0</accession>
<dbReference type="AlphaFoldDB" id="A0A1I7YLP0"/>
<sequence length="152" mass="17204">MTSVSTSMNGAAWIRTPLPRAIAWNTAGETRLATKTSHHYPEDLCFSSQDKVSQNRKNRATPLLRVFVLASARGSTSRASEQSAICPTSLTFTIDDVLRSRAWPMAQVVTARVFRRDMHMTYLMLGPCKTIFEDQRQSEKRAKNQKRRSKTP</sequence>
<protein>
    <submittedName>
        <fullName evidence="2">DUF5641 domain-containing protein</fullName>
    </submittedName>
</protein>
<proteinExistence type="predicted"/>
<organism evidence="1 2">
    <name type="scientific">Steinernema glaseri</name>
    <dbReference type="NCBI Taxonomy" id="37863"/>
    <lineage>
        <taxon>Eukaryota</taxon>
        <taxon>Metazoa</taxon>
        <taxon>Ecdysozoa</taxon>
        <taxon>Nematoda</taxon>
        <taxon>Chromadorea</taxon>
        <taxon>Rhabditida</taxon>
        <taxon>Tylenchina</taxon>
        <taxon>Panagrolaimomorpha</taxon>
        <taxon>Strongyloidoidea</taxon>
        <taxon>Steinernematidae</taxon>
        <taxon>Steinernema</taxon>
    </lineage>
</organism>
<dbReference type="WBParaSite" id="L893_g17383.t1">
    <property type="protein sequence ID" value="L893_g17383.t1"/>
    <property type="gene ID" value="L893_g17383"/>
</dbReference>
<keyword evidence="1" id="KW-1185">Reference proteome</keyword>
<evidence type="ECO:0000313" key="2">
    <source>
        <dbReference type="WBParaSite" id="L893_g17383.t1"/>
    </source>
</evidence>